<proteinExistence type="predicted"/>
<dbReference type="PATRIC" id="fig|1110509.7.peg.1113"/>
<evidence type="ECO:0000313" key="2">
    <source>
        <dbReference type="EMBL" id="AET64366.1"/>
    </source>
</evidence>
<evidence type="ECO:0000313" key="3">
    <source>
        <dbReference type="Proteomes" id="UP000005877"/>
    </source>
</evidence>
<dbReference type="PROSITE" id="PS51257">
    <property type="entry name" value="PROKAR_LIPOPROTEIN"/>
    <property type="match status" value="1"/>
</dbReference>
<protein>
    <submittedName>
        <fullName evidence="2">Uncharacterized protein</fullName>
    </submittedName>
</protein>
<name>G7WLZ1_METH6</name>
<dbReference type="KEGG" id="mhi:Mhar_0997"/>
<dbReference type="GeneID" id="41009168"/>
<keyword evidence="3" id="KW-1185">Reference proteome</keyword>
<dbReference type="AlphaFoldDB" id="G7WLZ1"/>
<dbReference type="EMBL" id="CP003117">
    <property type="protein sequence ID" value="AET64366.1"/>
    <property type="molecule type" value="Genomic_DNA"/>
</dbReference>
<organism evidence="2 3">
    <name type="scientific">Methanothrix harundinacea (strain 6Ac)</name>
    <name type="common">Methanosaeta harundinacea</name>
    <dbReference type="NCBI Taxonomy" id="1110509"/>
    <lineage>
        <taxon>Archaea</taxon>
        <taxon>Methanobacteriati</taxon>
        <taxon>Methanobacteriota</taxon>
        <taxon>Stenosarchaea group</taxon>
        <taxon>Methanomicrobia</taxon>
        <taxon>Methanotrichales</taxon>
        <taxon>Methanotrichaceae</taxon>
        <taxon>Methanothrix</taxon>
    </lineage>
</organism>
<gene>
    <name evidence="2" type="ordered locus">Mhar_0997</name>
</gene>
<feature type="region of interest" description="Disordered" evidence="1">
    <location>
        <begin position="378"/>
        <end position="397"/>
    </location>
</feature>
<reference evidence="2 3" key="1">
    <citation type="journal article" date="2012" name="PLoS ONE">
        <title>The genome characteristics and predicted function of methyl-group oxidation pathway in the obligate aceticlastic methanogens, Methanosaeta spp.</title>
        <authorList>
            <person name="Zhu J."/>
            <person name="Zheng H."/>
            <person name="Ai G."/>
            <person name="Zhang G."/>
            <person name="Liu D."/>
            <person name="Liu X."/>
            <person name="Dong X."/>
        </authorList>
    </citation>
    <scope>NUCLEOTIDE SEQUENCE [LARGE SCALE GENOMIC DNA]</scope>
    <source>
        <strain evidence="2 3">6Ac</strain>
    </source>
</reference>
<dbReference type="Proteomes" id="UP000005877">
    <property type="component" value="Chromosome"/>
</dbReference>
<evidence type="ECO:0000256" key="1">
    <source>
        <dbReference type="SAM" id="MobiDB-lite"/>
    </source>
</evidence>
<sequence>MEGWLIRNVVLVSVLMGVLITAASAGVVTSTFSCTSDNGTMTHYSYFKEPRLEESSYSKGYKTGSTNYLVNGEIDFTDEFGYYDGQIDAAHPPYADHNSSVYHHQYVNFTGEKGISEFYAKGFYPNNRAVSAWKKIRYDDLNYVKYSGVMHLSGASRIQGNGRSPSYAGTYDLGESRRSSRINVTAEADMGAKPPAKTDNDYEFRYTANVTDGIIEIKDATAWTNRTVSRNIDWEQDALIRGDNIHITNDLIAENMSYPGAGIDEGWLSCCIGGGEAYKQDYEKSLVPLAGFYCDDDDKCYIGRDDNKWPDTGVYNTLKPNQVTANLIRNQECIIDPITGALRCTAPPKYEKLQCNYSYCPSFECIYQFGNLGEDTNNATKSDGAGGGQPYREETQPPEMSVNYNVTVEKFYIDRNSTSERAVYQIGVTYAPADRKGNLTNVNVTDLLPKGFGYTRGNSTKMDGEIFEPTNKTSSSLTWTITRLEHDETLYINVAFSIENSADTKTRLLDNMVYASWKAEDGTIQESLKKKAAKR</sequence>
<dbReference type="RefSeq" id="WP_014586551.1">
    <property type="nucleotide sequence ID" value="NC_017527.1"/>
</dbReference>
<accession>G7WLZ1</accession>
<dbReference type="HOGENOM" id="CLU_508664_0_0_2"/>